<organism evidence="1 2">
    <name type="scientific">Algoriphagus pacificus</name>
    <dbReference type="NCBI Taxonomy" id="2811234"/>
    <lineage>
        <taxon>Bacteria</taxon>
        <taxon>Pseudomonadati</taxon>
        <taxon>Bacteroidota</taxon>
        <taxon>Cytophagia</taxon>
        <taxon>Cytophagales</taxon>
        <taxon>Cyclobacteriaceae</taxon>
        <taxon>Algoriphagus</taxon>
    </lineage>
</organism>
<dbReference type="Gene3D" id="3.40.1000.10">
    <property type="entry name" value="Mog1/PsbP, alpha/beta/alpha sandwich"/>
    <property type="match status" value="1"/>
</dbReference>
<dbReference type="EMBL" id="JAFKCU010000001">
    <property type="protein sequence ID" value="MBN7814535.1"/>
    <property type="molecule type" value="Genomic_DNA"/>
</dbReference>
<dbReference type="Proteomes" id="UP000664480">
    <property type="component" value="Unassembled WGS sequence"/>
</dbReference>
<evidence type="ECO:0008006" key="3">
    <source>
        <dbReference type="Google" id="ProtNLM"/>
    </source>
</evidence>
<keyword evidence="2" id="KW-1185">Reference proteome</keyword>
<evidence type="ECO:0000313" key="1">
    <source>
        <dbReference type="EMBL" id="MBN7814535.1"/>
    </source>
</evidence>
<comment type="caution">
    <text evidence="1">The sequence shown here is derived from an EMBL/GenBank/DDBJ whole genome shotgun (WGS) entry which is preliminary data.</text>
</comment>
<name>A0ABS3CBR5_9BACT</name>
<evidence type="ECO:0000313" key="2">
    <source>
        <dbReference type="Proteomes" id="UP000664480"/>
    </source>
</evidence>
<sequence>MIDRLLLILAFAFLPLISFAQNRVEVKDPEIKFSYVLPEGWQVRDDGYDYIIESQDVKDAYLTLTYVEKAVGTEKFESLLESQSVEEDFLFEVQYILPEDYKNFTVLKNGDTTIDESPASWVEFSHGEKGDQVGVFYMFEKLNQNFKIVGSAPAGEYNNVKPIFTAILNSFRAETL</sequence>
<accession>A0ABS3CBR5</accession>
<protein>
    <recommendedName>
        <fullName evidence="3">PsbP C-terminal domain-containing protein</fullName>
    </recommendedName>
</protein>
<proteinExistence type="predicted"/>
<gene>
    <name evidence="1" type="ORF">J0A69_03805</name>
</gene>
<dbReference type="RefSeq" id="WP_206585179.1">
    <property type="nucleotide sequence ID" value="NZ_JAFKCU010000001.1"/>
</dbReference>
<reference evidence="1 2" key="1">
    <citation type="submission" date="2021-03" db="EMBL/GenBank/DDBJ databases">
        <title>novel species isolated from a fishpond in China.</title>
        <authorList>
            <person name="Lu H."/>
            <person name="Cai Z."/>
        </authorList>
    </citation>
    <scope>NUCLEOTIDE SEQUENCE [LARGE SCALE GENOMIC DNA]</scope>
    <source>
        <strain evidence="1 2">YJ13C</strain>
    </source>
</reference>